<proteinExistence type="predicted"/>
<organism evidence="1">
    <name type="scientific">Chromera velia CCMP2878</name>
    <dbReference type="NCBI Taxonomy" id="1169474"/>
    <lineage>
        <taxon>Eukaryota</taxon>
        <taxon>Sar</taxon>
        <taxon>Alveolata</taxon>
        <taxon>Colpodellida</taxon>
        <taxon>Chromeraceae</taxon>
        <taxon>Chromera</taxon>
    </lineage>
</organism>
<dbReference type="EMBL" id="CDMZ01001337">
    <property type="protein sequence ID" value="CEM31067.1"/>
    <property type="molecule type" value="Genomic_DNA"/>
</dbReference>
<sequence>MRKTLKRKEEDSQRCVILSAENRVKTFSWKPWFPPLHQVFLQAGGFRADFAPWLFLYVAVQSGLRRGGQRKFFCLFAAVRAAPTEAHTLTHIGPSGTEDGEGEGELQDAELNECGEGEESVKERGLKGNLDEEIDEKKLDAEFFA</sequence>
<name>A0A0G4GLQ2_9ALVE</name>
<protein>
    <submittedName>
        <fullName evidence="1">Uncharacterized protein</fullName>
    </submittedName>
</protein>
<evidence type="ECO:0000313" key="1">
    <source>
        <dbReference type="EMBL" id="CEM31067.1"/>
    </source>
</evidence>
<dbReference type="AlphaFoldDB" id="A0A0G4GLQ2"/>
<dbReference type="VEuPathDB" id="CryptoDB:Cvel_4881"/>
<gene>
    <name evidence="1" type="ORF">Cvel_4881</name>
</gene>
<accession>A0A0G4GLQ2</accession>
<reference evidence="1" key="1">
    <citation type="submission" date="2014-11" db="EMBL/GenBank/DDBJ databases">
        <authorList>
            <person name="Otto D Thomas"/>
            <person name="Naeem Raeece"/>
        </authorList>
    </citation>
    <scope>NUCLEOTIDE SEQUENCE</scope>
</reference>